<name>A0A916DQA1_9BACT</name>
<evidence type="ECO:0000313" key="2">
    <source>
        <dbReference type="Proteomes" id="UP001060919"/>
    </source>
</evidence>
<proteinExistence type="predicted"/>
<dbReference type="RefSeq" id="WP_264792257.1">
    <property type="nucleotide sequence ID" value="NZ_AP026867.1"/>
</dbReference>
<reference evidence="1" key="1">
    <citation type="submission" date="2022-09" db="EMBL/GenBank/DDBJ databases">
        <title>Aureispira anguillicida sp. nov., isolated from Leptocephalus of Japanese eel Anguilla japonica.</title>
        <authorList>
            <person name="Yuasa K."/>
            <person name="Mekata T."/>
            <person name="Ikunari K."/>
        </authorList>
    </citation>
    <scope>NUCLEOTIDE SEQUENCE</scope>
    <source>
        <strain evidence="1">EL160426</strain>
    </source>
</reference>
<sequence>MHTVLIPLFFAFLLLGCQSETNQTSTKTVHQTDTTVHNNIRQESKQPIVTASENSFEAIPAGQYRSLNEKLKKTTKTISAKEVIKLYYPAKITNEKSYEKIDVQSEEKGGQTIVTLTHDNQSEHVSIQGHRIVMTLQQKDKHWQIVALKQQFKCWVRKNGILWGTDKCS</sequence>
<keyword evidence="2" id="KW-1185">Reference proteome</keyword>
<dbReference type="AlphaFoldDB" id="A0A916DQA1"/>
<dbReference type="KEGG" id="aup:AsAng_0017600"/>
<gene>
    <name evidence="1" type="ORF">AsAng_0017600</name>
</gene>
<accession>A0A916DQA1</accession>
<dbReference type="EMBL" id="AP026867">
    <property type="protein sequence ID" value="BDS11049.1"/>
    <property type="molecule type" value="Genomic_DNA"/>
</dbReference>
<dbReference type="Proteomes" id="UP001060919">
    <property type="component" value="Chromosome"/>
</dbReference>
<protein>
    <submittedName>
        <fullName evidence="1">Uncharacterized protein</fullName>
    </submittedName>
</protein>
<organism evidence="1 2">
    <name type="scientific">Aureispira anguillae</name>
    <dbReference type="NCBI Taxonomy" id="2864201"/>
    <lineage>
        <taxon>Bacteria</taxon>
        <taxon>Pseudomonadati</taxon>
        <taxon>Bacteroidota</taxon>
        <taxon>Saprospiria</taxon>
        <taxon>Saprospirales</taxon>
        <taxon>Saprospiraceae</taxon>
        <taxon>Aureispira</taxon>
    </lineage>
</organism>
<evidence type="ECO:0000313" key="1">
    <source>
        <dbReference type="EMBL" id="BDS11049.1"/>
    </source>
</evidence>